<reference evidence="1" key="1">
    <citation type="submission" date="2023-05" db="EMBL/GenBank/DDBJ databases">
        <title>Whole genome sequence of Commensalibacter sp.</title>
        <authorList>
            <person name="Charoenyingcharoen P."/>
            <person name="Yukphan P."/>
        </authorList>
    </citation>
    <scope>NUCLEOTIDE SEQUENCE</scope>
    <source>
        <strain evidence="1">TBRC 10068</strain>
    </source>
</reference>
<evidence type="ECO:0000313" key="2">
    <source>
        <dbReference type="Proteomes" id="UP001431775"/>
    </source>
</evidence>
<protein>
    <submittedName>
        <fullName evidence="1">Uncharacterized protein</fullName>
    </submittedName>
</protein>
<organism evidence="1 2">
    <name type="scientific">Commensalibacter nepenthis</name>
    <dbReference type="NCBI Taxonomy" id="3043872"/>
    <lineage>
        <taxon>Bacteria</taxon>
        <taxon>Pseudomonadati</taxon>
        <taxon>Pseudomonadota</taxon>
        <taxon>Alphaproteobacteria</taxon>
        <taxon>Acetobacterales</taxon>
        <taxon>Acetobacteraceae</taxon>
    </lineage>
</organism>
<accession>A0ABT6Q473</accession>
<dbReference type="Proteomes" id="UP001431775">
    <property type="component" value="Unassembled WGS sequence"/>
</dbReference>
<name>A0ABT6Q473_9PROT</name>
<keyword evidence="2" id="KW-1185">Reference proteome</keyword>
<sequence length="65" mass="7742">MDLMLDIINDYLLEHIDPETPIIQQVLGLLRNNKAEHQDIIEYWSVLGEDNPEYYFEVILLIRRG</sequence>
<gene>
    <name evidence="1" type="ORF">QJV33_00045</name>
</gene>
<dbReference type="EMBL" id="JASBAN010000001">
    <property type="protein sequence ID" value="MDI2111692.1"/>
    <property type="molecule type" value="Genomic_DNA"/>
</dbReference>
<proteinExistence type="predicted"/>
<comment type="caution">
    <text evidence="1">The sequence shown here is derived from an EMBL/GenBank/DDBJ whole genome shotgun (WGS) entry which is preliminary data.</text>
</comment>
<evidence type="ECO:0000313" key="1">
    <source>
        <dbReference type="EMBL" id="MDI2111692.1"/>
    </source>
</evidence>
<dbReference type="RefSeq" id="WP_281461384.1">
    <property type="nucleotide sequence ID" value="NZ_JASBAN010000001.1"/>
</dbReference>